<dbReference type="Proteomes" id="UP000746612">
    <property type="component" value="Unassembled WGS sequence"/>
</dbReference>
<dbReference type="EMBL" id="CAJPIJ010000136">
    <property type="protein sequence ID" value="CAG1986217.1"/>
    <property type="molecule type" value="Genomic_DNA"/>
</dbReference>
<sequence length="306" mass="34296">MSTKVETMYHSKDHLDPSSSTLYPSCEVTEAIELSYISQASSSTNSLPVYTEIYNKDESAHLYTTVADFYPTKQFQIQASGIPLIKLPVPPRPDPIYTFNVSPTGDIEEAEYVSIRPARKSGSCFLARANDCAQKPLCTTTYRYGPGNPPKIRLETETSQGRQAEDIEISCKGMMTRSVVMRTHLGTFEWRYSSRAERRAFMGEKADSLLVLEQVTKVAVKRGKQEERRRKVGHFVRNSGVRTPGSNRSTAGNGGRLMLDLQEWVDRKGECVEMEILAVASCICMLKKEVDRRRVHQTMAMMGGGS</sequence>
<reference evidence="2" key="1">
    <citation type="submission" date="2019-04" db="EMBL/GenBank/DDBJ databases">
        <authorList>
            <person name="Melise S."/>
            <person name="Noan J."/>
            <person name="Okalmin O."/>
        </authorList>
    </citation>
    <scope>NUCLEOTIDE SEQUENCE</scope>
    <source>
        <strain evidence="2">FN9</strain>
    </source>
</reference>
<proteinExistence type="predicted"/>
<evidence type="ECO:0000313" key="2">
    <source>
        <dbReference type="EMBL" id="VIO61538.1"/>
    </source>
</evidence>
<evidence type="ECO:0000313" key="1">
    <source>
        <dbReference type="EMBL" id="CAG1986217.1"/>
    </source>
</evidence>
<dbReference type="OrthoDB" id="5325862at2759"/>
<dbReference type="AlphaFoldDB" id="A0A2H3FUJ7"/>
<dbReference type="EMBL" id="CAAKMV010000152">
    <property type="protein sequence ID" value="VIO61538.1"/>
    <property type="molecule type" value="Genomic_DNA"/>
</dbReference>
<organism evidence="1 3">
    <name type="scientific">Gibberella zeae</name>
    <name type="common">Wheat head blight fungus</name>
    <name type="synonym">Fusarium graminearum</name>
    <dbReference type="NCBI Taxonomy" id="5518"/>
    <lineage>
        <taxon>Eukaryota</taxon>
        <taxon>Fungi</taxon>
        <taxon>Dikarya</taxon>
        <taxon>Ascomycota</taxon>
        <taxon>Pezizomycotina</taxon>
        <taxon>Sordariomycetes</taxon>
        <taxon>Hypocreomycetidae</taxon>
        <taxon>Hypocreales</taxon>
        <taxon>Nectriaceae</taxon>
        <taxon>Fusarium</taxon>
    </lineage>
</organism>
<gene>
    <name evidence="2" type="ORF">FUG_LOCUS431670</name>
    <name evidence="1" type="ORF">MDCFG202_LOCUS278226</name>
</gene>
<name>A0A2H3FUJ7_GIBZA</name>
<evidence type="ECO:0000313" key="3">
    <source>
        <dbReference type="Proteomes" id="UP000746612"/>
    </source>
</evidence>
<accession>A0A2H3FUJ7</accession>
<protein>
    <submittedName>
        <fullName evidence="1">Uncharacterized protein</fullName>
    </submittedName>
</protein>
<reference evidence="1" key="2">
    <citation type="submission" date="2021-03" db="EMBL/GenBank/DDBJ databases">
        <authorList>
            <person name="Alouane T."/>
            <person name="Langin T."/>
            <person name="Bonhomme L."/>
        </authorList>
    </citation>
    <scope>NUCLEOTIDE SEQUENCE</scope>
    <source>
        <strain evidence="1">MDC_Fg202</strain>
    </source>
</reference>
<dbReference type="OMA" id="SAFEWRY"/>